<feature type="region of interest" description="Disordered" evidence="1">
    <location>
        <begin position="323"/>
        <end position="402"/>
    </location>
</feature>
<dbReference type="Proteomes" id="UP000095280">
    <property type="component" value="Unplaced"/>
</dbReference>
<reference evidence="3" key="1">
    <citation type="submission" date="2016-11" db="UniProtKB">
        <authorList>
            <consortium name="WormBaseParasite"/>
        </authorList>
    </citation>
    <scope>IDENTIFICATION</scope>
</reference>
<feature type="compositionally biased region" description="Low complexity" evidence="1">
    <location>
        <begin position="256"/>
        <end position="267"/>
    </location>
</feature>
<dbReference type="Gene3D" id="6.10.30.30">
    <property type="match status" value="1"/>
</dbReference>
<organism evidence="2 3">
    <name type="scientific">Macrostomum lignano</name>
    <dbReference type="NCBI Taxonomy" id="282301"/>
    <lineage>
        <taxon>Eukaryota</taxon>
        <taxon>Metazoa</taxon>
        <taxon>Spiralia</taxon>
        <taxon>Lophotrochozoa</taxon>
        <taxon>Platyhelminthes</taxon>
        <taxon>Rhabditophora</taxon>
        <taxon>Macrostomorpha</taxon>
        <taxon>Macrostomida</taxon>
        <taxon>Macrostomidae</taxon>
        <taxon>Macrostomum</taxon>
    </lineage>
</organism>
<feature type="compositionally biased region" description="Pro residues" evidence="1">
    <location>
        <begin position="113"/>
        <end position="159"/>
    </location>
</feature>
<feature type="compositionally biased region" description="Gly residues" evidence="1">
    <location>
        <begin position="233"/>
        <end position="242"/>
    </location>
</feature>
<proteinExistence type="predicted"/>
<evidence type="ECO:0000256" key="1">
    <source>
        <dbReference type="SAM" id="MobiDB-lite"/>
    </source>
</evidence>
<accession>A0A1I8F976</accession>
<feature type="compositionally biased region" description="Basic and acidic residues" evidence="1">
    <location>
        <begin position="323"/>
        <end position="338"/>
    </location>
</feature>
<name>A0A1I8F976_9PLAT</name>
<feature type="region of interest" description="Disordered" evidence="1">
    <location>
        <begin position="85"/>
        <end position="185"/>
    </location>
</feature>
<evidence type="ECO:0000313" key="2">
    <source>
        <dbReference type="Proteomes" id="UP000095280"/>
    </source>
</evidence>
<dbReference type="WBParaSite" id="maker-unitig_24802-snap-gene-0.1-mRNA-1">
    <property type="protein sequence ID" value="maker-unitig_24802-snap-gene-0.1-mRNA-1"/>
    <property type="gene ID" value="maker-unitig_24802-snap-gene-0.1"/>
</dbReference>
<evidence type="ECO:0000313" key="3">
    <source>
        <dbReference type="WBParaSite" id="maker-unitig_24802-snap-gene-0.1-mRNA-1"/>
    </source>
</evidence>
<keyword evidence="2" id="KW-1185">Reference proteome</keyword>
<dbReference type="AlphaFoldDB" id="A0A1I8F976"/>
<feature type="region of interest" description="Disordered" evidence="1">
    <location>
        <begin position="223"/>
        <end position="267"/>
    </location>
</feature>
<sequence length="428" mass="46489">MGYHGGAGAGARCRPKLQEKSSWQIWRAQLRNIERPASRRCREIHSSWPSRFRPACNWDLLYLRRLRVPPPPPVLLGRLRRRLRTTASASAPPTASPAAATTTWRRPATCASAPPPPRRWSATPAPPPPPPPGRWPPPPPPPPPPPWRPSAPPPPPPPGGLAGLPFGFNKPPALPHGLKSKPDYQLANPTKRLNWQALATLSRSSAIQLPFSQLWRSFFSTKPRRRRKLAAGDDGGAGGGSGADFELLDQAARAPSGESGLDDSSSGTLLKSANGFGQRFEELQTCLGSYGTPSTSSVKDQNRHFAIIAKKQMKDSFKEERIAKAKEEEGAARARESRQTAAPAGGRPVKGGGGLGDDWRRLQSPTGRRQSVGGLRAKLSDAGPDERPKRTPRQGRREARPICGAGHFARRTVWRAAFLDAVVKELAF</sequence>
<feature type="compositionally biased region" description="Basic and acidic residues" evidence="1">
    <location>
        <begin position="384"/>
        <end position="400"/>
    </location>
</feature>
<protein>
    <submittedName>
        <fullName evidence="3">FH2 domain-containing protein</fullName>
    </submittedName>
</protein>
<dbReference type="PRINTS" id="PR01217">
    <property type="entry name" value="PRICHEXTENSN"/>
</dbReference>
<feature type="compositionally biased region" description="Low complexity" evidence="1">
    <location>
        <begin position="85"/>
        <end position="112"/>
    </location>
</feature>